<organism evidence="1 2">
    <name type="scientific">Hoylesella loescheii DSM 19665 = JCM 12249 = ATCC 15930</name>
    <dbReference type="NCBI Taxonomy" id="1122985"/>
    <lineage>
        <taxon>Bacteria</taxon>
        <taxon>Pseudomonadati</taxon>
        <taxon>Bacteroidota</taxon>
        <taxon>Bacteroidia</taxon>
        <taxon>Bacteroidales</taxon>
        <taxon>Prevotellaceae</taxon>
        <taxon>Hoylesella</taxon>
    </lineage>
</organism>
<sequence>MKELGFIMFECLPEEAVNDTFKSFYGKEFVSFKSRKCDGIYDLYIYGEKCDEFMDFYNDEFDAELEMYKRLKHTFEEQYQQI</sequence>
<dbReference type="RefSeq" id="WP_018967339.1">
    <property type="nucleotide sequence ID" value="NZ_KB899214.1"/>
</dbReference>
<evidence type="ECO:0000313" key="2">
    <source>
        <dbReference type="Proteomes" id="UP000027442"/>
    </source>
</evidence>
<dbReference type="AlphaFoldDB" id="A0A069QJZ6"/>
<gene>
    <name evidence="1" type="ORF">HMPREF1991_01567</name>
</gene>
<dbReference type="HOGENOM" id="CLU_2555453_0_0_10"/>
<dbReference type="PATRIC" id="fig|1122985.7.peg.1629"/>
<dbReference type="Proteomes" id="UP000027442">
    <property type="component" value="Unassembled WGS sequence"/>
</dbReference>
<protein>
    <submittedName>
        <fullName evidence="1">Uncharacterized protein</fullName>
    </submittedName>
</protein>
<comment type="caution">
    <text evidence="1">The sequence shown here is derived from an EMBL/GenBank/DDBJ whole genome shotgun (WGS) entry which is preliminary data.</text>
</comment>
<keyword evidence="2" id="KW-1185">Reference proteome</keyword>
<name>A0A069QJZ6_HOYLO</name>
<evidence type="ECO:0000313" key="1">
    <source>
        <dbReference type="EMBL" id="KDR52384.1"/>
    </source>
</evidence>
<reference evidence="1 2" key="1">
    <citation type="submission" date="2013-08" db="EMBL/GenBank/DDBJ databases">
        <authorList>
            <person name="Weinstock G."/>
            <person name="Sodergren E."/>
            <person name="Wylie T."/>
            <person name="Fulton L."/>
            <person name="Fulton R."/>
            <person name="Fronick C."/>
            <person name="O'Laughlin M."/>
            <person name="Godfrey J."/>
            <person name="Miner T."/>
            <person name="Herter B."/>
            <person name="Appelbaum E."/>
            <person name="Cordes M."/>
            <person name="Lek S."/>
            <person name="Wollam A."/>
            <person name="Pepin K.H."/>
            <person name="Palsikar V.B."/>
            <person name="Mitreva M."/>
            <person name="Wilson R.K."/>
        </authorList>
    </citation>
    <scope>NUCLEOTIDE SEQUENCE [LARGE SCALE GENOMIC DNA]</scope>
    <source>
        <strain evidence="1 2">ATCC 15930</strain>
    </source>
</reference>
<proteinExistence type="predicted"/>
<dbReference type="EMBL" id="JNGW01000066">
    <property type="protein sequence ID" value="KDR52384.1"/>
    <property type="molecule type" value="Genomic_DNA"/>
</dbReference>
<accession>A0A069QJZ6</accession>